<keyword evidence="2" id="KW-1185">Reference proteome</keyword>
<dbReference type="Proteomes" id="UP000602395">
    <property type="component" value="Unassembled WGS sequence"/>
</dbReference>
<gene>
    <name evidence="1" type="ORF">IDF66_02565</name>
</gene>
<dbReference type="InterPro" id="IPR007423">
    <property type="entry name" value="Sel_put"/>
</dbReference>
<sequence length="64" mass="7724">MIDTVRRGWHAVSWYVGSVMGDRDYARYLEHAARTHPDRPPLSEREYWRRRYAEQDRNPGARCC</sequence>
<evidence type="ECO:0000313" key="2">
    <source>
        <dbReference type="Proteomes" id="UP000602395"/>
    </source>
</evidence>
<protein>
    <submittedName>
        <fullName evidence="1">YbdD/YjiX family protein</fullName>
    </submittedName>
</protein>
<organism evidence="1 2">
    <name type="scientific">Gordonia hankookensis</name>
    <dbReference type="NCBI Taxonomy" id="589403"/>
    <lineage>
        <taxon>Bacteria</taxon>
        <taxon>Bacillati</taxon>
        <taxon>Actinomycetota</taxon>
        <taxon>Actinomycetes</taxon>
        <taxon>Mycobacteriales</taxon>
        <taxon>Gordoniaceae</taxon>
        <taxon>Gordonia</taxon>
    </lineage>
</organism>
<name>A0ABR7W6K8_9ACTN</name>
<accession>A0ABR7W6K8</accession>
<dbReference type="EMBL" id="JACWMS010000001">
    <property type="protein sequence ID" value="MBD1318456.1"/>
    <property type="molecule type" value="Genomic_DNA"/>
</dbReference>
<reference evidence="1 2" key="1">
    <citation type="submission" date="2020-09" db="EMBL/GenBank/DDBJ databases">
        <title>Novel species in genus Gordonia.</title>
        <authorList>
            <person name="Zhang G."/>
        </authorList>
    </citation>
    <scope>NUCLEOTIDE SEQUENCE [LARGE SCALE GENOMIC DNA]</scope>
    <source>
        <strain evidence="1 2">ON-33</strain>
    </source>
</reference>
<comment type="caution">
    <text evidence="1">The sequence shown here is derived from an EMBL/GenBank/DDBJ whole genome shotgun (WGS) entry which is preliminary data.</text>
</comment>
<proteinExistence type="predicted"/>
<evidence type="ECO:0000313" key="1">
    <source>
        <dbReference type="EMBL" id="MBD1318456.1"/>
    </source>
</evidence>
<dbReference type="RefSeq" id="WP_190265615.1">
    <property type="nucleotide sequence ID" value="NZ_BAABAD010000003.1"/>
</dbReference>
<dbReference type="Pfam" id="PF04328">
    <property type="entry name" value="Sel_put"/>
    <property type="match status" value="1"/>
</dbReference>